<dbReference type="Gene3D" id="3.40.50.720">
    <property type="entry name" value="NAD(P)-binding Rossmann-like Domain"/>
    <property type="match status" value="2"/>
</dbReference>
<dbReference type="GO" id="GO:0008873">
    <property type="term" value="F:gluconate 2-dehydrogenase activity"/>
    <property type="evidence" value="ECO:0007669"/>
    <property type="project" value="UniProtKB-EC"/>
</dbReference>
<organism evidence="6 7">
    <name type="scientific">Bacillus altitudinis</name>
    <dbReference type="NCBI Taxonomy" id="293387"/>
    <lineage>
        <taxon>Bacteria</taxon>
        <taxon>Bacillati</taxon>
        <taxon>Bacillota</taxon>
        <taxon>Bacilli</taxon>
        <taxon>Bacillales</taxon>
        <taxon>Bacillaceae</taxon>
        <taxon>Bacillus</taxon>
    </lineage>
</organism>
<dbReference type="InterPro" id="IPR036291">
    <property type="entry name" value="NAD(P)-bd_dom_sf"/>
</dbReference>
<dbReference type="InterPro" id="IPR029752">
    <property type="entry name" value="D-isomer_DH_CS1"/>
</dbReference>
<keyword evidence="6" id="KW-0670">Pyruvate</keyword>
<name>A0A653WKJ7_BACAB</name>
<reference evidence="6 7" key="1">
    <citation type="submission" date="2019-10" db="EMBL/GenBank/DDBJ databases">
        <authorList>
            <person name="Karimi E."/>
        </authorList>
    </citation>
    <scope>NUCLEOTIDE SEQUENCE [LARGE SCALE GENOMIC DNA]</scope>
    <source>
        <strain evidence="6">Bacillus sp. 348</strain>
    </source>
</reference>
<evidence type="ECO:0000256" key="3">
    <source>
        <dbReference type="RuleBase" id="RU003719"/>
    </source>
</evidence>
<evidence type="ECO:0000259" key="5">
    <source>
        <dbReference type="Pfam" id="PF02826"/>
    </source>
</evidence>
<dbReference type="AlphaFoldDB" id="A0A653WKJ7"/>
<dbReference type="InterPro" id="IPR006139">
    <property type="entry name" value="D-isomer_2_OHA_DH_cat_dom"/>
</dbReference>
<dbReference type="EC" id="1.1.1.215" evidence="6"/>
<dbReference type="InterPro" id="IPR029753">
    <property type="entry name" value="D-isomer_DH_CS"/>
</dbReference>
<dbReference type="SUPFAM" id="SSF51735">
    <property type="entry name" value="NAD(P)-binding Rossmann-fold domains"/>
    <property type="match status" value="1"/>
</dbReference>
<dbReference type="GO" id="GO:0005829">
    <property type="term" value="C:cytosol"/>
    <property type="evidence" value="ECO:0007669"/>
    <property type="project" value="TreeGrafter"/>
</dbReference>
<dbReference type="FunFam" id="3.40.50.720:FF:000462">
    <property type="entry name" value="Glyoxylate reductase (NADP+)"/>
    <property type="match status" value="1"/>
</dbReference>
<evidence type="ECO:0000313" key="7">
    <source>
        <dbReference type="Proteomes" id="UP000433089"/>
    </source>
</evidence>
<dbReference type="CDD" id="cd05301">
    <property type="entry name" value="GDH"/>
    <property type="match status" value="1"/>
</dbReference>
<evidence type="ECO:0000256" key="2">
    <source>
        <dbReference type="ARBA" id="ARBA00023002"/>
    </source>
</evidence>
<gene>
    <name evidence="6" type="primary">yvcT</name>
    <name evidence="6" type="ORF">BACI348_50482</name>
</gene>
<dbReference type="EMBL" id="CABWLH010000010">
    <property type="protein sequence ID" value="VXC18556.1"/>
    <property type="molecule type" value="Genomic_DNA"/>
</dbReference>
<dbReference type="Pfam" id="PF02826">
    <property type="entry name" value="2-Hacid_dh_C"/>
    <property type="match status" value="1"/>
</dbReference>
<dbReference type="PANTHER" id="PTHR10996">
    <property type="entry name" value="2-HYDROXYACID DEHYDROGENASE-RELATED"/>
    <property type="match status" value="1"/>
</dbReference>
<dbReference type="GO" id="GO:0030267">
    <property type="term" value="F:glyoxylate reductase (NADPH) activity"/>
    <property type="evidence" value="ECO:0007669"/>
    <property type="project" value="TreeGrafter"/>
</dbReference>
<dbReference type="PANTHER" id="PTHR10996:SF283">
    <property type="entry name" value="GLYOXYLATE_HYDROXYPYRUVATE REDUCTASE B"/>
    <property type="match status" value="1"/>
</dbReference>
<dbReference type="SUPFAM" id="SSF52283">
    <property type="entry name" value="Formate/glycerate dehydrogenase catalytic domain-like"/>
    <property type="match status" value="1"/>
</dbReference>
<accession>A0A653WKJ7</accession>
<dbReference type="InterPro" id="IPR006140">
    <property type="entry name" value="D-isomer_DH_NAD-bd"/>
</dbReference>
<evidence type="ECO:0000259" key="4">
    <source>
        <dbReference type="Pfam" id="PF00389"/>
    </source>
</evidence>
<evidence type="ECO:0000256" key="1">
    <source>
        <dbReference type="ARBA" id="ARBA00005854"/>
    </source>
</evidence>
<dbReference type="InterPro" id="IPR050223">
    <property type="entry name" value="D-isomer_2-hydroxyacid_DH"/>
</dbReference>
<protein>
    <submittedName>
        <fullName evidence="6">Putative 2-ketogluconate reductase hydroxypyruvate / glyoxylate reductase</fullName>
        <ecNumber evidence="6">1.1.1.215</ecNumber>
    </submittedName>
</protein>
<dbReference type="GO" id="GO:0016618">
    <property type="term" value="F:hydroxypyruvate reductase [NAD(P)H] activity"/>
    <property type="evidence" value="ECO:0007669"/>
    <property type="project" value="TreeGrafter"/>
</dbReference>
<evidence type="ECO:0000313" key="6">
    <source>
        <dbReference type="EMBL" id="VXC18556.1"/>
    </source>
</evidence>
<feature type="domain" description="D-isomer specific 2-hydroxyacid dehydrogenase catalytic" evidence="4">
    <location>
        <begin position="7"/>
        <end position="320"/>
    </location>
</feature>
<dbReference type="PROSITE" id="PS00065">
    <property type="entry name" value="D_2_HYDROXYACID_DH_1"/>
    <property type="match status" value="1"/>
</dbReference>
<dbReference type="Proteomes" id="UP000433089">
    <property type="component" value="Unassembled WGS sequence"/>
</dbReference>
<dbReference type="Pfam" id="PF00389">
    <property type="entry name" value="2-Hacid_dh"/>
    <property type="match status" value="1"/>
</dbReference>
<feature type="domain" description="D-isomer specific 2-hydroxyacid dehydrogenase NAD-binding" evidence="5">
    <location>
        <begin position="109"/>
        <end position="289"/>
    </location>
</feature>
<proteinExistence type="inferred from homology"/>
<dbReference type="PROSITE" id="PS00670">
    <property type="entry name" value="D_2_HYDROXYACID_DH_2"/>
    <property type="match status" value="1"/>
</dbReference>
<keyword evidence="2 3" id="KW-0560">Oxidoreductase</keyword>
<sequence length="326" mass="36650">MMKPHIFVAKPLPAAFEDMLKEHCTYEVWQSKDPIPRDLLFEKLQKADGLLTSGTKIDQDLLDHAPQLKVVSNNSVGYDNFDLEAMRQRGVIGTHTPYTLDHTVADLAFSLILSSARRIAELDRFIREGKWTKFVQEEDIFGIDVHHQTLGIIGMGRIGEQVAKRAAHGFDMNVLYHNRSRNEKAESAYGAVYCALDDLLKQADIIVLITPLTDETYHMIGERELKLMKPTALFVNISRGKTVDEKSLIQALQEGWIKGAGLDVYEQEPLQEDHPFKEMDNVTLAPHIGSATETTRDLMLKRAIHNVLHGIDGKAPVDIVKELASS</sequence>
<comment type="similarity">
    <text evidence="1 3">Belongs to the D-isomer specific 2-hydroxyacid dehydrogenase family.</text>
</comment>
<dbReference type="GO" id="GO:0051287">
    <property type="term" value="F:NAD binding"/>
    <property type="evidence" value="ECO:0007669"/>
    <property type="project" value="InterPro"/>
</dbReference>